<protein>
    <submittedName>
        <fullName evidence="2">Uncharacterized protein</fullName>
    </submittedName>
</protein>
<name>A0AAN9TXI2_9PEZI</name>
<evidence type="ECO:0000313" key="3">
    <source>
        <dbReference type="Proteomes" id="UP001320245"/>
    </source>
</evidence>
<feature type="compositionally biased region" description="Basic and acidic residues" evidence="1">
    <location>
        <begin position="261"/>
        <end position="270"/>
    </location>
</feature>
<feature type="region of interest" description="Disordered" evidence="1">
    <location>
        <begin position="48"/>
        <end position="86"/>
    </location>
</feature>
<evidence type="ECO:0000313" key="2">
    <source>
        <dbReference type="EMBL" id="KAK7731559.1"/>
    </source>
</evidence>
<dbReference type="EMBL" id="JAJSPL020000055">
    <property type="protein sequence ID" value="KAK7731559.1"/>
    <property type="molecule type" value="Genomic_DNA"/>
</dbReference>
<accession>A0AAN9TXI2</accession>
<comment type="caution">
    <text evidence="2">The sequence shown here is derived from an EMBL/GenBank/DDBJ whole genome shotgun (WGS) entry which is preliminary data.</text>
</comment>
<gene>
    <name evidence="2" type="ORF">SLS53_008723</name>
</gene>
<feature type="region of interest" description="Disordered" evidence="1">
    <location>
        <begin position="320"/>
        <end position="452"/>
    </location>
</feature>
<keyword evidence="3" id="KW-1185">Reference proteome</keyword>
<feature type="region of interest" description="Disordered" evidence="1">
    <location>
        <begin position="172"/>
        <end position="192"/>
    </location>
</feature>
<reference evidence="2 3" key="1">
    <citation type="journal article" date="2023" name="PLoS ONE">
        <title>Cytospora paraplurivora sp. nov. isolated from orchards with fruit tree decline syndrome in Ontario, Canada.</title>
        <authorList>
            <person name="Ilyukhin E."/>
            <person name="Nguyen H.D.T."/>
            <person name="Castle A.J."/>
            <person name="Ellouze W."/>
        </authorList>
    </citation>
    <scope>NUCLEOTIDE SEQUENCE [LARGE SCALE GENOMIC DNA]</scope>
    <source>
        <strain evidence="2 3">FDS-564</strain>
    </source>
</reference>
<sequence>MDHHDHIARLLDQINILADSNARKRQRQLESKGAALASLLDELRAHYEHRSSKHKQGLLPPSLHPQSPPQPQPQNHQEHEHEHEHEVDLPFPAWALLHVRLHPLEAACHSVHGKAVQRFQARSSEKRQGKSSLDNLCKQLGLTGPILCFLWHPDVVGSQVALRAVRSLQRQRAQAAQQQEPQEQHPSPSGGKSLVVEITQRFHAQVRANSSGPKRKRLKPLANFQRALVDLAGTPDIWPVTAGTTRSKTKKRAAGQQQVEDEMRSGDDLDFGHVAEEEVSRLGGGGVGNSRQEAAEMLQPQSIAMPERGRKHVVQSVFRPQSLSPSPSLLPSPSLSPSLSPLPSPPPPQSRMSSPSPLYNNLEDIEEDNDQSGEEDENEIEDEDENIGLYSQDDSLSDYLHVATASTRPPLPLPPPCSPSSGRDMLEQISSEGHDAGDINMHLGQTERKGQD</sequence>
<organism evidence="2 3">
    <name type="scientific">Cytospora paraplurivora</name>
    <dbReference type="NCBI Taxonomy" id="2898453"/>
    <lineage>
        <taxon>Eukaryota</taxon>
        <taxon>Fungi</taxon>
        <taxon>Dikarya</taxon>
        <taxon>Ascomycota</taxon>
        <taxon>Pezizomycotina</taxon>
        <taxon>Sordariomycetes</taxon>
        <taxon>Sordariomycetidae</taxon>
        <taxon>Diaporthales</taxon>
        <taxon>Cytosporaceae</taxon>
        <taxon>Cytospora</taxon>
    </lineage>
</organism>
<feature type="compositionally biased region" description="Low complexity" evidence="1">
    <location>
        <begin position="320"/>
        <end position="339"/>
    </location>
</feature>
<feature type="compositionally biased region" description="Basic and acidic residues" evidence="1">
    <location>
        <begin position="76"/>
        <end position="86"/>
    </location>
</feature>
<feature type="region of interest" description="Disordered" evidence="1">
    <location>
        <begin position="239"/>
        <end position="270"/>
    </location>
</feature>
<dbReference type="Proteomes" id="UP001320245">
    <property type="component" value="Unassembled WGS sequence"/>
</dbReference>
<feature type="compositionally biased region" description="Acidic residues" evidence="1">
    <location>
        <begin position="363"/>
        <end position="386"/>
    </location>
</feature>
<feature type="compositionally biased region" description="Pro residues" evidence="1">
    <location>
        <begin position="409"/>
        <end position="418"/>
    </location>
</feature>
<dbReference type="AlphaFoldDB" id="A0AAN9TXI2"/>
<feature type="compositionally biased region" description="Low complexity" evidence="1">
    <location>
        <begin position="172"/>
        <end position="181"/>
    </location>
</feature>
<feature type="compositionally biased region" description="Pro residues" evidence="1">
    <location>
        <begin position="340"/>
        <end position="349"/>
    </location>
</feature>
<proteinExistence type="predicted"/>
<evidence type="ECO:0000256" key="1">
    <source>
        <dbReference type="SAM" id="MobiDB-lite"/>
    </source>
</evidence>
<feature type="compositionally biased region" description="Pro residues" evidence="1">
    <location>
        <begin position="62"/>
        <end position="72"/>
    </location>
</feature>